<name>A0ABD7BZQ2_XYLFS</name>
<gene>
    <name evidence="1" type="ORF">XFHB_13355</name>
</gene>
<proteinExistence type="predicted"/>
<reference evidence="2" key="1">
    <citation type="submission" date="2014-11" db="EMBL/GenBank/DDBJ databases">
        <title>Xylella fastidiosa Hib4 Genome Sequencing.</title>
        <authorList>
            <person name="Pierry P.M."/>
            <person name="da Silva A.M."/>
        </authorList>
    </citation>
    <scope>NUCLEOTIDE SEQUENCE [LARGE SCALE GENOMIC DNA]</scope>
    <source>
        <strain evidence="2">Hib4</strain>
    </source>
</reference>
<dbReference type="EMBL" id="CP009885">
    <property type="protein sequence ID" value="QPB72647.1"/>
    <property type="molecule type" value="Genomic_DNA"/>
</dbReference>
<accession>A0ABD7BZQ2</accession>
<organism evidence="1 2">
    <name type="scientific">Xylella fastidiosa</name>
    <dbReference type="NCBI Taxonomy" id="2371"/>
    <lineage>
        <taxon>Bacteria</taxon>
        <taxon>Pseudomonadati</taxon>
        <taxon>Pseudomonadota</taxon>
        <taxon>Gammaproteobacteria</taxon>
        <taxon>Lysobacterales</taxon>
        <taxon>Lysobacteraceae</taxon>
        <taxon>Xylella</taxon>
    </lineage>
</organism>
<dbReference type="AlphaFoldDB" id="A0ABD7BZQ2"/>
<sequence>MNPQIAFMNYHAHRIGTAAQRHGVPAIEALAAYKEIKEKKGKKEENNHE</sequence>
<dbReference type="Proteomes" id="UP000196980">
    <property type="component" value="Chromosome"/>
</dbReference>
<dbReference type="RefSeq" id="WP_157293229.1">
    <property type="nucleotide sequence ID" value="NZ_CP009885.1"/>
</dbReference>
<protein>
    <submittedName>
        <fullName evidence="1">Uncharacterized protein</fullName>
    </submittedName>
</protein>
<evidence type="ECO:0000313" key="1">
    <source>
        <dbReference type="EMBL" id="QPB72647.1"/>
    </source>
</evidence>
<evidence type="ECO:0000313" key="2">
    <source>
        <dbReference type="Proteomes" id="UP000196980"/>
    </source>
</evidence>
<dbReference type="KEGG" id="xfh:XFHB_13355"/>